<reference evidence="4" key="1">
    <citation type="submission" date="2011-03" db="EMBL/GenBank/DDBJ databases">
        <title>Draft genome sequence of Brevundimonas diminuta.</title>
        <authorList>
            <person name="Brown P.J.B."/>
            <person name="Buechlein A."/>
            <person name="Hemmerich C."/>
            <person name="Brun Y.V."/>
        </authorList>
    </citation>
    <scope>NUCLEOTIDE SEQUENCE [LARGE SCALE GENOMIC DNA]</scope>
    <source>
        <strain evidence="4">C19</strain>
    </source>
</reference>
<dbReference type="Proteomes" id="UP000006512">
    <property type="component" value="Unassembled WGS sequence"/>
</dbReference>
<feature type="active site" evidence="1">
    <location>
        <position position="80"/>
    </location>
</feature>
<dbReference type="HOGENOM" id="CLU_022247_1_0_5"/>
<feature type="binding site" evidence="2">
    <location>
        <position position="344"/>
    </location>
    <ligand>
        <name>L-tryptophan</name>
        <dbReference type="ChEBI" id="CHEBI:57912"/>
    </ligand>
</feature>
<keyword evidence="2" id="KW-0547">Nucleotide-binding</keyword>
<dbReference type="EMBL" id="GL883078">
    <property type="protein sequence ID" value="EGF91105.1"/>
    <property type="molecule type" value="Genomic_DNA"/>
</dbReference>
<keyword evidence="2" id="KW-0274">FAD</keyword>
<dbReference type="GO" id="GO:0004497">
    <property type="term" value="F:monooxygenase activity"/>
    <property type="evidence" value="ECO:0007669"/>
    <property type="project" value="InterPro"/>
</dbReference>
<dbReference type="eggNOG" id="COG0665">
    <property type="taxonomic scope" value="Bacteria"/>
</dbReference>
<dbReference type="Pfam" id="PF04820">
    <property type="entry name" value="Trp_halogenase"/>
    <property type="match status" value="1"/>
</dbReference>
<dbReference type="GO" id="GO:0000166">
    <property type="term" value="F:nucleotide binding"/>
    <property type="evidence" value="ECO:0007669"/>
    <property type="project" value="UniProtKB-KW"/>
</dbReference>
<feature type="binding site" evidence="2">
    <location>
        <position position="80"/>
    </location>
    <ligand>
        <name>7-chloro-L-tryptophan</name>
        <dbReference type="ChEBI" id="CHEBI:58713"/>
    </ligand>
</feature>
<sequence>MTAGPVRRIVILGGGTAGWAAAAAMAKFGDGRDFDITVIDSSEIGTVGVGEASVPNIRNFNAWLGLGELDFIASTRGTFKLGIEFVDWRTTGTRFFHPFGRYGVDLEDVDFHQCLARARAAGFDAPLEAFSLPIAMARQDRFSQPVSDPRSPLSDYGYAYHFDAGLYAKRLRRYAVERNVKHLDRRVAGAAMKDNGHVDALLFDDGNRFEADLFIDCSGFRGLLIEGALKTGYDDWTHWLPCDRAVALPCRRAGSALEPYTHATAREAGWTWRIPLQHRVGNGYVYCSAFLDDQAAIDRLTGAMESDPLAEPNLLRFVTGTRKQFWNGNCVALGLAGGFIEPLESTSINLVHRALSTLMEYFPDTGFDPRLQAVANRRMRLETEHIRDFIILHYKASQRRDTAFWRQCADMTIPDSLALKMDAYRAAGHLLQFEAESFKPESWLTLFEGLGLLPETVEPLAGQIDACELTGPLNAMRASVVQAAQQAMPHAAFIERFCPAPAE</sequence>
<feature type="binding site" evidence="2">
    <location>
        <position position="335"/>
    </location>
    <ligand>
        <name>FAD</name>
        <dbReference type="ChEBI" id="CHEBI:57692"/>
    </ligand>
</feature>
<dbReference type="Gene3D" id="3.50.50.60">
    <property type="entry name" value="FAD/NAD(P)-binding domain"/>
    <property type="match status" value="1"/>
</dbReference>
<dbReference type="SUPFAM" id="SSF51905">
    <property type="entry name" value="FAD/NAD(P)-binding domain"/>
    <property type="match status" value="1"/>
</dbReference>
<dbReference type="PANTHER" id="PTHR43747">
    <property type="entry name" value="FAD-BINDING PROTEIN"/>
    <property type="match status" value="1"/>
</dbReference>
<dbReference type="PIRSF" id="PIRSF011396">
    <property type="entry name" value="Trp_halogenase"/>
    <property type="match status" value="1"/>
</dbReference>
<feature type="binding site" evidence="2">
    <location>
        <position position="348"/>
    </location>
    <ligand>
        <name>FAD</name>
        <dbReference type="ChEBI" id="CHEBI:57692"/>
    </ligand>
</feature>
<dbReference type="InterPro" id="IPR050816">
    <property type="entry name" value="Flavin-dep_Halogenase_NPB"/>
</dbReference>
<name>F4QP47_9CAUL</name>
<organism evidence="3 4">
    <name type="scientific">Asticcacaulis biprosthecium C19</name>
    <dbReference type="NCBI Taxonomy" id="715226"/>
    <lineage>
        <taxon>Bacteria</taxon>
        <taxon>Pseudomonadati</taxon>
        <taxon>Pseudomonadota</taxon>
        <taxon>Alphaproteobacteria</taxon>
        <taxon>Caulobacterales</taxon>
        <taxon>Caulobacteraceae</taxon>
        <taxon>Asticcacaulis</taxon>
    </lineage>
</organism>
<feature type="binding site" evidence="2">
    <location>
        <position position="187"/>
    </location>
    <ligand>
        <name>FAD</name>
        <dbReference type="ChEBI" id="CHEBI:57692"/>
    </ligand>
</feature>
<dbReference type="STRING" id="715226.ABI_25190"/>
<dbReference type="RefSeq" id="WP_006273293.1">
    <property type="nucleotide sequence ID" value="NZ_GL883078.1"/>
</dbReference>
<protein>
    <submittedName>
        <fullName evidence="3">Tryptophan halogenase</fullName>
    </submittedName>
</protein>
<dbReference type="AlphaFoldDB" id="F4QP47"/>
<dbReference type="PANTHER" id="PTHR43747:SF4">
    <property type="entry name" value="FLAVIN-DEPENDENT TRYPTOPHAN HALOGENASE"/>
    <property type="match status" value="1"/>
</dbReference>
<evidence type="ECO:0000256" key="2">
    <source>
        <dbReference type="PIRSR" id="PIRSR011396-2"/>
    </source>
</evidence>
<accession>F4QP47</accession>
<keyword evidence="4" id="KW-1185">Reference proteome</keyword>
<feature type="binding site" evidence="2">
    <location>
        <begin position="14"/>
        <end position="17"/>
    </location>
    <ligand>
        <name>FAD</name>
        <dbReference type="ChEBI" id="CHEBI:57692"/>
    </ligand>
</feature>
<dbReference type="InterPro" id="IPR036188">
    <property type="entry name" value="FAD/NAD-bd_sf"/>
</dbReference>
<keyword evidence="2" id="KW-0285">Flavoprotein</keyword>
<dbReference type="InterPro" id="IPR006905">
    <property type="entry name" value="Flavin_halogenase"/>
</dbReference>
<proteinExistence type="predicted"/>
<evidence type="ECO:0000313" key="3">
    <source>
        <dbReference type="EMBL" id="EGF91105.1"/>
    </source>
</evidence>
<gene>
    <name evidence="3" type="ORF">ABI_25190</name>
</gene>
<evidence type="ECO:0000313" key="4">
    <source>
        <dbReference type="Proteomes" id="UP000006512"/>
    </source>
</evidence>
<dbReference type="OrthoDB" id="7580761at2"/>
<evidence type="ECO:0000256" key="1">
    <source>
        <dbReference type="PIRSR" id="PIRSR011396-1"/>
    </source>
</evidence>
<dbReference type="InterPro" id="IPR033856">
    <property type="entry name" value="Trp_halogen"/>
</dbReference>